<organism evidence="2 3">
    <name type="scientific">Austropuccinia psidii MF-1</name>
    <dbReference type="NCBI Taxonomy" id="1389203"/>
    <lineage>
        <taxon>Eukaryota</taxon>
        <taxon>Fungi</taxon>
        <taxon>Dikarya</taxon>
        <taxon>Basidiomycota</taxon>
        <taxon>Pucciniomycotina</taxon>
        <taxon>Pucciniomycetes</taxon>
        <taxon>Pucciniales</taxon>
        <taxon>Sphaerophragmiaceae</taxon>
        <taxon>Austropuccinia</taxon>
    </lineage>
</organism>
<dbReference type="EMBL" id="AVOT02019234">
    <property type="protein sequence ID" value="MBW0506692.1"/>
    <property type="molecule type" value="Genomic_DNA"/>
</dbReference>
<evidence type="ECO:0000313" key="3">
    <source>
        <dbReference type="Proteomes" id="UP000765509"/>
    </source>
</evidence>
<proteinExistence type="predicted"/>
<accession>A0A9Q3DR73</accession>
<evidence type="ECO:0000256" key="1">
    <source>
        <dbReference type="SAM" id="MobiDB-lite"/>
    </source>
</evidence>
<comment type="caution">
    <text evidence="2">The sequence shown here is derived from an EMBL/GenBank/DDBJ whole genome shotgun (WGS) entry which is preliminary data.</text>
</comment>
<sequence length="144" mass="15808">MEDSRSSTSSQRFARSFETFLESPEAEITAIPFVGPESFPTENSGDIPVSVKELAYGGKESGVGTSTKPLDRNHEHLSSSKEALGPRKERGPSEGLDTHVLQRKSTKNEGLVENPNHFIREPEERVVPKEGQQPSGSSSSLWKQ</sequence>
<protein>
    <submittedName>
        <fullName evidence="2">Uncharacterized protein</fullName>
    </submittedName>
</protein>
<feature type="compositionally biased region" description="Basic and acidic residues" evidence="1">
    <location>
        <begin position="69"/>
        <end position="92"/>
    </location>
</feature>
<feature type="compositionally biased region" description="Polar residues" evidence="1">
    <location>
        <begin position="132"/>
        <end position="144"/>
    </location>
</feature>
<name>A0A9Q3DR73_9BASI</name>
<reference evidence="2" key="1">
    <citation type="submission" date="2021-03" db="EMBL/GenBank/DDBJ databases">
        <title>Draft genome sequence of rust myrtle Austropuccinia psidii MF-1, a brazilian biotype.</title>
        <authorList>
            <person name="Quecine M.C."/>
            <person name="Pachon D.M.R."/>
            <person name="Bonatelli M.L."/>
            <person name="Correr F.H."/>
            <person name="Franceschini L.M."/>
            <person name="Leite T.F."/>
            <person name="Margarido G.R.A."/>
            <person name="Almeida C.A."/>
            <person name="Ferrarezi J.A."/>
            <person name="Labate C.A."/>
        </authorList>
    </citation>
    <scope>NUCLEOTIDE SEQUENCE</scope>
    <source>
        <strain evidence="2">MF-1</strain>
    </source>
</reference>
<evidence type="ECO:0000313" key="2">
    <source>
        <dbReference type="EMBL" id="MBW0506692.1"/>
    </source>
</evidence>
<dbReference type="Proteomes" id="UP000765509">
    <property type="component" value="Unassembled WGS sequence"/>
</dbReference>
<dbReference type="AlphaFoldDB" id="A0A9Q3DR73"/>
<feature type="compositionally biased region" description="Basic and acidic residues" evidence="1">
    <location>
        <begin position="118"/>
        <end position="128"/>
    </location>
</feature>
<feature type="region of interest" description="Disordered" evidence="1">
    <location>
        <begin position="58"/>
        <end position="144"/>
    </location>
</feature>
<keyword evidence="3" id="KW-1185">Reference proteome</keyword>
<gene>
    <name evidence="2" type="ORF">O181_046407</name>
</gene>